<dbReference type="PANTHER" id="PTHR35736:SF1">
    <property type="entry name" value="EXPRESSED PROTEIN"/>
    <property type="match status" value="1"/>
</dbReference>
<keyword evidence="1" id="KW-0472">Membrane</keyword>
<reference evidence="2" key="1">
    <citation type="submission" date="2019-03" db="EMBL/GenBank/DDBJ databases">
        <title>WGS assembly of Setaria viridis.</title>
        <authorList>
            <person name="Huang P."/>
            <person name="Jenkins J."/>
            <person name="Grimwood J."/>
            <person name="Barry K."/>
            <person name="Healey A."/>
            <person name="Mamidi S."/>
            <person name="Sreedasyam A."/>
            <person name="Shu S."/>
            <person name="Feldman M."/>
            <person name="Wu J."/>
            <person name="Yu Y."/>
            <person name="Chen C."/>
            <person name="Johnson J."/>
            <person name="Rokhsar D."/>
            <person name="Baxter I."/>
            <person name="Schmutz J."/>
            <person name="Brutnell T."/>
            <person name="Kellogg E."/>
        </authorList>
    </citation>
    <scope>NUCLEOTIDE SEQUENCE [LARGE SCALE GENOMIC DNA]</scope>
</reference>
<gene>
    <name evidence="2" type="ORF">SEVIR_8G136900v2</name>
</gene>
<feature type="transmembrane region" description="Helical" evidence="1">
    <location>
        <begin position="21"/>
        <end position="43"/>
    </location>
</feature>
<accession>A0A4V6D318</accession>
<keyword evidence="1" id="KW-0812">Transmembrane</keyword>
<dbReference type="Gramene" id="TKW00816">
    <property type="protein sequence ID" value="TKW00816"/>
    <property type="gene ID" value="SEVIR_8G136900v2"/>
</dbReference>
<dbReference type="Pfam" id="PF25102">
    <property type="entry name" value="DUF7810"/>
    <property type="match status" value="1"/>
</dbReference>
<evidence type="ECO:0000313" key="2">
    <source>
        <dbReference type="EMBL" id="TKW00816.1"/>
    </source>
</evidence>
<sequence>MTPEPAAEPARRWCSFSLVRLLQRALVAAVIVAIVYCHGPGLFISRPASSWSSGAVDAFFGSPPPAEKKARPAVESEVAGRDTATTTCATVERMGEEDAAGRGLAAEAASLRVRELIRRHFEIHGAARVRTLPPHEFCKQGFVLGKASEAGFGNEMYRILTAAALSVMFNRSLIIEQTRGLYPFGQYVSYANHLFTLEEIKHLWRKHCCATKYGRDLSMRVDNFEHPSETNVLCSDWNSWKDPIIRFSGTTDSVGTQFFLKNVHPGMKAAASALFGSPDSLHARPNTFGELLRAIVSPSRTVQEAVNWALKGVDPDIALHMRMMSSRPVEARQAAASCIKRAIQICHIQGTPRVALVSDTPSFVQDIKSDISEFAEVIYFDYELFVNKSNWMFGNDTPLDFRLRDWGPAPRWAAIVDFFLASRARYAVITGAHPRVGTTYAQLIAALAAANTYDLKPSGANFTFLSSIHSSLLVHGLSTQVGRSHIWDTYAGPLSCGHQPHQCAVTPLLPPTWWDGTWQSPNPRDVKRLSEYGVQLSITGEVDESQLLAHCRSREDHVDRYSVLSSDIKNS</sequence>
<dbReference type="PANTHER" id="PTHR35736">
    <property type="entry name" value="EXPRESSED PROTEIN"/>
    <property type="match status" value="1"/>
</dbReference>
<evidence type="ECO:0000313" key="3">
    <source>
        <dbReference type="Proteomes" id="UP000298652"/>
    </source>
</evidence>
<protein>
    <submittedName>
        <fullName evidence="2">Uncharacterized protein</fullName>
    </submittedName>
</protein>
<dbReference type="Proteomes" id="UP000298652">
    <property type="component" value="Chromosome 8"/>
</dbReference>
<evidence type="ECO:0000256" key="1">
    <source>
        <dbReference type="SAM" id="Phobius"/>
    </source>
</evidence>
<name>A0A4V6D318_SETVI</name>
<dbReference type="OMA" id="KGFSPDM"/>
<dbReference type="AlphaFoldDB" id="A0A4V6D318"/>
<keyword evidence="1" id="KW-1133">Transmembrane helix</keyword>
<dbReference type="InterPro" id="IPR056712">
    <property type="entry name" value="DUF7810"/>
</dbReference>
<dbReference type="EMBL" id="CM016559">
    <property type="protein sequence ID" value="TKW00816.1"/>
    <property type="molecule type" value="Genomic_DNA"/>
</dbReference>
<proteinExistence type="predicted"/>
<keyword evidence="3" id="KW-1185">Reference proteome</keyword>
<organism evidence="2 3">
    <name type="scientific">Setaria viridis</name>
    <name type="common">Green bristlegrass</name>
    <name type="synonym">Setaria italica subsp. viridis</name>
    <dbReference type="NCBI Taxonomy" id="4556"/>
    <lineage>
        <taxon>Eukaryota</taxon>
        <taxon>Viridiplantae</taxon>
        <taxon>Streptophyta</taxon>
        <taxon>Embryophyta</taxon>
        <taxon>Tracheophyta</taxon>
        <taxon>Spermatophyta</taxon>
        <taxon>Magnoliopsida</taxon>
        <taxon>Liliopsida</taxon>
        <taxon>Poales</taxon>
        <taxon>Poaceae</taxon>
        <taxon>PACMAD clade</taxon>
        <taxon>Panicoideae</taxon>
        <taxon>Panicodae</taxon>
        <taxon>Paniceae</taxon>
        <taxon>Cenchrinae</taxon>
        <taxon>Setaria</taxon>
    </lineage>
</organism>